<protein>
    <submittedName>
        <fullName evidence="2">GNAT family N-acetyltransferase</fullName>
    </submittedName>
</protein>
<dbReference type="Gene3D" id="3.30.1050.10">
    <property type="entry name" value="SCP2 sterol-binding domain"/>
    <property type="match status" value="1"/>
</dbReference>
<dbReference type="InterPro" id="IPR000182">
    <property type="entry name" value="GNAT_dom"/>
</dbReference>
<dbReference type="PROSITE" id="PS51186">
    <property type="entry name" value="GNAT"/>
    <property type="match status" value="1"/>
</dbReference>
<dbReference type="PANTHER" id="PTHR37817">
    <property type="entry name" value="N-ACETYLTRANSFERASE EIS"/>
    <property type="match status" value="1"/>
</dbReference>
<comment type="caution">
    <text evidence="2">The sequence shown here is derived from an EMBL/GenBank/DDBJ whole genome shotgun (WGS) entry which is preliminary data.</text>
</comment>
<feature type="domain" description="N-acetyltransferase" evidence="1">
    <location>
        <begin position="1"/>
        <end position="146"/>
    </location>
</feature>
<dbReference type="InterPro" id="IPR016181">
    <property type="entry name" value="Acyl_CoA_acyltransferase"/>
</dbReference>
<dbReference type="InterPro" id="IPR036527">
    <property type="entry name" value="SCP2_sterol-bd_dom_sf"/>
</dbReference>
<dbReference type="AlphaFoldDB" id="A0A413T4I3"/>
<name>A0A413T4I3_9BACT</name>
<evidence type="ECO:0000259" key="1">
    <source>
        <dbReference type="PROSITE" id="PS51186"/>
    </source>
</evidence>
<dbReference type="Gene3D" id="3.40.630.30">
    <property type="match status" value="1"/>
</dbReference>
<evidence type="ECO:0000313" key="2">
    <source>
        <dbReference type="EMBL" id="RHA78631.1"/>
    </source>
</evidence>
<evidence type="ECO:0000313" key="3">
    <source>
        <dbReference type="Proteomes" id="UP000283855"/>
    </source>
</evidence>
<dbReference type="CDD" id="cd04301">
    <property type="entry name" value="NAT_SF"/>
    <property type="match status" value="1"/>
</dbReference>
<organism evidence="2 3">
    <name type="scientific">Phocaeicola coprophilus</name>
    <dbReference type="NCBI Taxonomy" id="387090"/>
    <lineage>
        <taxon>Bacteria</taxon>
        <taxon>Pseudomonadati</taxon>
        <taxon>Bacteroidota</taxon>
        <taxon>Bacteroidia</taxon>
        <taxon>Bacteroidales</taxon>
        <taxon>Bacteroidaceae</taxon>
        <taxon>Phocaeicola</taxon>
    </lineage>
</organism>
<dbReference type="InterPro" id="IPR051554">
    <property type="entry name" value="Acetyltransferase_Eis"/>
</dbReference>
<dbReference type="RefSeq" id="WP_118399876.1">
    <property type="nucleotide sequence ID" value="NZ_CABJGD010000002.1"/>
</dbReference>
<dbReference type="Proteomes" id="UP000283855">
    <property type="component" value="Unassembled WGS sequence"/>
</dbReference>
<proteinExistence type="predicted"/>
<gene>
    <name evidence="2" type="ORF">DW921_01405</name>
</gene>
<dbReference type="GO" id="GO:0034069">
    <property type="term" value="F:aminoglycoside N-acetyltransferase activity"/>
    <property type="evidence" value="ECO:0007669"/>
    <property type="project" value="TreeGrafter"/>
</dbReference>
<accession>A0A413T4I3</accession>
<dbReference type="PANTHER" id="PTHR37817:SF1">
    <property type="entry name" value="N-ACETYLTRANSFERASE EIS"/>
    <property type="match status" value="1"/>
</dbReference>
<dbReference type="GO" id="GO:0030649">
    <property type="term" value="P:aminoglycoside antibiotic catabolic process"/>
    <property type="evidence" value="ECO:0007669"/>
    <property type="project" value="TreeGrafter"/>
</dbReference>
<keyword evidence="2" id="KW-0808">Transferase</keyword>
<reference evidence="2 3" key="1">
    <citation type="submission" date="2018-08" db="EMBL/GenBank/DDBJ databases">
        <title>A genome reference for cultivated species of the human gut microbiota.</title>
        <authorList>
            <person name="Zou Y."/>
            <person name="Xue W."/>
            <person name="Luo G."/>
        </authorList>
    </citation>
    <scope>NUCLEOTIDE SEQUENCE [LARGE SCALE GENOMIC DNA]</scope>
    <source>
        <strain evidence="2 3">AM42-38</strain>
    </source>
</reference>
<dbReference type="Pfam" id="PF13527">
    <property type="entry name" value="Acetyltransf_9"/>
    <property type="match status" value="1"/>
</dbReference>
<dbReference type="EMBL" id="QSFT01000002">
    <property type="protein sequence ID" value="RHA78631.1"/>
    <property type="molecule type" value="Genomic_DNA"/>
</dbReference>
<dbReference type="SUPFAM" id="SSF55729">
    <property type="entry name" value="Acyl-CoA N-acyltransferases (Nat)"/>
    <property type="match status" value="1"/>
</dbReference>
<sequence length="347" mass="39728">MIGQEEMKAQVRDLWRLCFSADSEEFVDLYFRMRYTEQINSAVVEDGKVIAALQRIPYPMTFAGDVVPTAYISGACTHPDFRGKGVMRSLLAEAHRQMYREGVVLSTLIPAEESLRLYYDRSGYALCFQQDEKLLTGKCLFVDKYSSFLRFSEIDSDKFLSDEVWNFFYEQQRKRPCALLHTREDMQAVLADWIMSGGHVWAAFSAETPVGVAFCLGTGEDLQVRELLASDPQTENQLEVFLLRHYGADRLLRRFPSGGNGEFRGMARVIHVQSLLALWSRLHPQPLNIRVTGDDTFPENNGDFRVEEGSCCRIQAVTPNVDRVYDIRQLPAFLFAGQYPFMNLMMD</sequence>